<dbReference type="Proteomes" id="UP000613743">
    <property type="component" value="Unassembled WGS sequence"/>
</dbReference>
<proteinExistence type="predicted"/>
<dbReference type="GO" id="GO:0016747">
    <property type="term" value="F:acyltransferase activity, transferring groups other than amino-acyl groups"/>
    <property type="evidence" value="ECO:0007669"/>
    <property type="project" value="InterPro"/>
</dbReference>
<dbReference type="CDD" id="cd04301">
    <property type="entry name" value="NAT_SF"/>
    <property type="match status" value="1"/>
</dbReference>
<dbReference type="PROSITE" id="PS51186">
    <property type="entry name" value="GNAT"/>
    <property type="match status" value="1"/>
</dbReference>
<dbReference type="AlphaFoldDB" id="A0A917N7B1"/>
<reference evidence="2" key="1">
    <citation type="journal article" date="2014" name="Int. J. Syst. Evol. Microbiol.">
        <title>Complete genome sequence of Corynebacterium casei LMG S-19264T (=DSM 44701T), isolated from a smear-ripened cheese.</title>
        <authorList>
            <consortium name="US DOE Joint Genome Institute (JGI-PGF)"/>
            <person name="Walter F."/>
            <person name="Albersmeier A."/>
            <person name="Kalinowski J."/>
            <person name="Ruckert C."/>
        </authorList>
    </citation>
    <scope>NUCLEOTIDE SEQUENCE</scope>
    <source>
        <strain evidence="2">JCM 30804</strain>
    </source>
</reference>
<dbReference type="EMBL" id="BMPZ01000002">
    <property type="protein sequence ID" value="GGI74038.1"/>
    <property type="molecule type" value="Genomic_DNA"/>
</dbReference>
<dbReference type="InterPro" id="IPR016181">
    <property type="entry name" value="Acyl_CoA_acyltransferase"/>
</dbReference>
<dbReference type="SUPFAM" id="SSF55729">
    <property type="entry name" value="Acyl-CoA N-acyltransferases (Nat)"/>
    <property type="match status" value="1"/>
</dbReference>
<evidence type="ECO:0000313" key="2">
    <source>
        <dbReference type="EMBL" id="GGI74038.1"/>
    </source>
</evidence>
<evidence type="ECO:0000259" key="1">
    <source>
        <dbReference type="PROSITE" id="PS51186"/>
    </source>
</evidence>
<organism evidence="2 3">
    <name type="scientific">Shewanella gelidii</name>
    <dbReference type="NCBI Taxonomy" id="1642821"/>
    <lineage>
        <taxon>Bacteria</taxon>
        <taxon>Pseudomonadati</taxon>
        <taxon>Pseudomonadota</taxon>
        <taxon>Gammaproteobacteria</taxon>
        <taxon>Alteromonadales</taxon>
        <taxon>Shewanellaceae</taxon>
        <taxon>Shewanella</taxon>
    </lineage>
</organism>
<protein>
    <submittedName>
        <fullName evidence="2">N-acetyltransferase GCN5</fullName>
    </submittedName>
</protein>
<sequence length="250" mass="28483">MLPISISGEPKGGIFTLDDELDTLEEDFDQDQGIELMKTQALRAVYLTAEDLRVTASLLFNAYHDDPFFIHSFGHQDLATYEQKLRAVIREELNELWQQEQPIIGVYDKDRLVGVTCMLTHQFSIGESRFWHWRFKMVLGTDWRTTQALIQKESSIYELLPSARFGIIQFIAVAPKVQNQGVGKFLVEAVKSWLDEQQAIDGVGVFVSNKAHESLFTQCGFEISEAMRIADLSGNLVLYRKPTTAHHSIE</sequence>
<accession>A0A917N7B1</accession>
<comment type="caution">
    <text evidence="2">The sequence shown here is derived from an EMBL/GenBank/DDBJ whole genome shotgun (WGS) entry which is preliminary data.</text>
</comment>
<reference evidence="2" key="2">
    <citation type="submission" date="2020-09" db="EMBL/GenBank/DDBJ databases">
        <authorList>
            <person name="Sun Q."/>
            <person name="Ohkuma M."/>
        </authorList>
    </citation>
    <scope>NUCLEOTIDE SEQUENCE</scope>
    <source>
        <strain evidence="2">JCM 30804</strain>
    </source>
</reference>
<feature type="domain" description="N-acetyltransferase" evidence="1">
    <location>
        <begin position="57"/>
        <end position="244"/>
    </location>
</feature>
<dbReference type="Pfam" id="PF00583">
    <property type="entry name" value="Acetyltransf_1"/>
    <property type="match status" value="1"/>
</dbReference>
<evidence type="ECO:0000313" key="3">
    <source>
        <dbReference type="Proteomes" id="UP000613743"/>
    </source>
</evidence>
<dbReference type="InterPro" id="IPR000182">
    <property type="entry name" value="GNAT_dom"/>
</dbReference>
<gene>
    <name evidence="2" type="ORF">GCM10009332_09440</name>
</gene>
<name>A0A917N7B1_9GAMM</name>
<dbReference type="Gene3D" id="3.40.630.30">
    <property type="match status" value="1"/>
</dbReference>
<keyword evidence="3" id="KW-1185">Reference proteome</keyword>